<name>A0AB34JF34_PRYPA</name>
<comment type="subcellular location">
    <subcellularLocation>
        <location evidence="1">Nucleus</location>
        <location evidence="1">Nucleolus</location>
    </subcellularLocation>
</comment>
<evidence type="ECO:0000256" key="1">
    <source>
        <dbReference type="ARBA" id="ARBA00004604"/>
    </source>
</evidence>
<keyword evidence="6" id="KW-0805">Transcription regulation</keyword>
<evidence type="ECO:0008006" key="13">
    <source>
        <dbReference type="Google" id="ProtNLM"/>
    </source>
</evidence>
<keyword evidence="4" id="KW-0863">Zinc-finger</keyword>
<evidence type="ECO:0000256" key="2">
    <source>
        <dbReference type="ARBA" id="ARBA00006899"/>
    </source>
</evidence>
<dbReference type="GO" id="GO:0042790">
    <property type="term" value="P:nucleolar large rRNA transcription by RNA polymerase I"/>
    <property type="evidence" value="ECO:0007669"/>
    <property type="project" value="TreeGrafter"/>
</dbReference>
<keyword evidence="9" id="KW-0539">Nucleus</keyword>
<keyword evidence="7" id="KW-0238">DNA-binding</keyword>
<organism evidence="11 12">
    <name type="scientific">Prymnesium parvum</name>
    <name type="common">Toxic golden alga</name>
    <dbReference type="NCBI Taxonomy" id="97485"/>
    <lineage>
        <taxon>Eukaryota</taxon>
        <taxon>Haptista</taxon>
        <taxon>Haptophyta</taxon>
        <taxon>Prymnesiophyceae</taxon>
        <taxon>Prymnesiales</taxon>
        <taxon>Prymnesiaceae</taxon>
        <taxon>Prymnesium</taxon>
    </lineage>
</organism>
<dbReference type="AlphaFoldDB" id="A0AB34JF34"/>
<evidence type="ECO:0000256" key="8">
    <source>
        <dbReference type="ARBA" id="ARBA00023163"/>
    </source>
</evidence>
<evidence type="ECO:0000256" key="4">
    <source>
        <dbReference type="ARBA" id="ARBA00022771"/>
    </source>
</evidence>
<reference evidence="11 12" key="1">
    <citation type="journal article" date="2024" name="Science">
        <title>Giant polyketide synthase enzymes in the biosynthesis of giant marine polyether toxins.</title>
        <authorList>
            <person name="Fallon T.R."/>
            <person name="Shende V.V."/>
            <person name="Wierzbicki I.H."/>
            <person name="Pendleton A.L."/>
            <person name="Watervoot N.F."/>
            <person name="Auber R.P."/>
            <person name="Gonzalez D.J."/>
            <person name="Wisecaver J.H."/>
            <person name="Moore B.S."/>
        </authorList>
    </citation>
    <scope>NUCLEOTIDE SEQUENCE [LARGE SCALE GENOMIC DNA]</scope>
    <source>
        <strain evidence="11 12">12B1</strain>
    </source>
</reference>
<keyword evidence="5" id="KW-0862">Zinc</keyword>
<evidence type="ECO:0000256" key="5">
    <source>
        <dbReference type="ARBA" id="ARBA00022833"/>
    </source>
</evidence>
<comment type="caution">
    <text evidence="11">The sequence shown here is derived from an EMBL/GenBank/DDBJ whole genome shotgun (WGS) entry which is preliminary data.</text>
</comment>
<keyword evidence="8" id="KW-0804">Transcription</keyword>
<evidence type="ECO:0000256" key="10">
    <source>
        <dbReference type="SAM" id="MobiDB-lite"/>
    </source>
</evidence>
<keyword evidence="12" id="KW-1185">Reference proteome</keyword>
<feature type="region of interest" description="Disordered" evidence="10">
    <location>
        <begin position="832"/>
        <end position="861"/>
    </location>
</feature>
<dbReference type="PANTHER" id="PTHR31576">
    <property type="entry name" value="TATA BOX-BINDING PROTEIN-ASSOCIATED FACTOR RNA POLYMERASE I SUBUNIT B"/>
    <property type="match status" value="1"/>
</dbReference>
<evidence type="ECO:0000256" key="6">
    <source>
        <dbReference type="ARBA" id="ARBA00023015"/>
    </source>
</evidence>
<gene>
    <name evidence="11" type="ORF">AB1Y20_022907</name>
</gene>
<accession>A0AB34JF34</accession>
<protein>
    <recommendedName>
        <fullName evidence="13">TFIIB-type domain-containing protein</fullName>
    </recommendedName>
</protein>
<evidence type="ECO:0000313" key="12">
    <source>
        <dbReference type="Proteomes" id="UP001515480"/>
    </source>
</evidence>
<evidence type="ECO:0000256" key="7">
    <source>
        <dbReference type="ARBA" id="ARBA00023125"/>
    </source>
</evidence>
<dbReference type="GO" id="GO:0001164">
    <property type="term" value="F:RNA polymerase I core promoter sequence-specific DNA binding"/>
    <property type="evidence" value="ECO:0007669"/>
    <property type="project" value="InterPro"/>
</dbReference>
<evidence type="ECO:0000313" key="11">
    <source>
        <dbReference type="EMBL" id="KAL1519382.1"/>
    </source>
</evidence>
<dbReference type="EMBL" id="JBGBPQ010000009">
    <property type="protein sequence ID" value="KAL1519382.1"/>
    <property type="molecule type" value="Genomic_DNA"/>
</dbReference>
<dbReference type="Proteomes" id="UP001515480">
    <property type="component" value="Unassembled WGS sequence"/>
</dbReference>
<comment type="similarity">
    <text evidence="2">Belongs to the RRN7/TAF1B family.</text>
</comment>
<dbReference type="InterPro" id="IPR033599">
    <property type="entry name" value="TAF1B/Rrn7"/>
</dbReference>
<evidence type="ECO:0000256" key="3">
    <source>
        <dbReference type="ARBA" id="ARBA00022723"/>
    </source>
</evidence>
<keyword evidence="3" id="KW-0479">Metal-binding</keyword>
<dbReference type="PANTHER" id="PTHR31576:SF2">
    <property type="entry name" value="TATA BOX-BINDING PROTEIN-ASSOCIATED FACTOR RNA POLYMERASE I SUBUNIT B"/>
    <property type="match status" value="1"/>
</dbReference>
<proteinExistence type="inferred from homology"/>
<dbReference type="GO" id="GO:0070860">
    <property type="term" value="C:RNA polymerase I core factor complex"/>
    <property type="evidence" value="ECO:0007669"/>
    <property type="project" value="InterPro"/>
</dbReference>
<dbReference type="GO" id="GO:0008270">
    <property type="term" value="F:zinc ion binding"/>
    <property type="evidence" value="ECO:0007669"/>
    <property type="project" value="UniProtKB-KW"/>
</dbReference>
<evidence type="ECO:0000256" key="9">
    <source>
        <dbReference type="ARBA" id="ARBA00023242"/>
    </source>
</evidence>
<sequence length="861" mass="94572">MAETRPMRCARCKASTFEPTPAGMLICVECGTQVRGVVEEILSHGEGIGFSMRHKRKADKKQAHAELAYVREWPTPALVFETFQYVLHKLVDAVGQRHPASAEPLASAVRELWFRTLQLFPEAAKDAPVVKRLPRMINSKTRPQITLGPLLAAMLTYIGGVQLKMPLHLTDVKVWCESVELLGVRNALPSRLHLVSATLPDLLRRGGVHEKTVRESINELIVKLNLCLSPPPPASLLCRFSAEFGLPPALQHVAASVVAHAREVVSAAADLPKSLRPRWPPSNTVGPASEFRRGSLVQSALQDAWLEAASALAFTIKLCYDMTPPLQGGEPHASSSRATAAHVPGVPRWEEVERALVDAVRHRELRRPPDLPDGHSTAADAPLVKLTPFPAADATQVLLLSSSELARYLSLYGKAVMPDNLPSSMLPVRSGPLRLELQEEMRYFADMATSMRLSEEAEPAAPAALSMGDAPYRGGEAEAGAEVGLAPAHPSYKHVRANVLQQMPPRCALTLRGAAVMCRTTWEVLHSHLRRLEKLLFPWPALLGPPYSAKVSEWLQRSDCAPSQAPRRADLSLWSDDGLVCASCACPSSHLEKALGQLLRDGWWGVYSTYDWLRPGWLQLCRATPSDAAGCTLMEGCMRAAGHAGRCTRQVVRKGAKVESVFLSPAGDRFINIQTAMKFRDERPSLLTCSRCERPAGGPLSALKGVCCECHNPLLLCADCRSKVEYELWGGPTMISQDPESRPVSANPALKKSTAALLSLQGEGWQFVEWCRDMGAGWMRLSRTVLKRAKNPVRQDLWLSPDGHTFWSRKKGREHAAALLLQPFLMERTNKRKATGVPTQGKSCKRVHQQSQASERISRAA</sequence>